<dbReference type="AlphaFoldDB" id="A0A915J5Y6"/>
<proteinExistence type="predicted"/>
<keyword evidence="2" id="KW-1185">Reference proteome</keyword>
<evidence type="ECO:0000313" key="2">
    <source>
        <dbReference type="Proteomes" id="UP000887565"/>
    </source>
</evidence>
<name>A0A915J5Y6_ROMCU</name>
<dbReference type="WBParaSite" id="nRc.2.0.1.t21545-RA">
    <property type="protein sequence ID" value="nRc.2.0.1.t21545-RA"/>
    <property type="gene ID" value="nRc.2.0.1.g21545"/>
</dbReference>
<dbReference type="InterPro" id="IPR057366">
    <property type="entry name" value="TRPM-like"/>
</dbReference>
<organism evidence="2 3">
    <name type="scientific">Romanomermis culicivorax</name>
    <name type="common">Nematode worm</name>
    <dbReference type="NCBI Taxonomy" id="13658"/>
    <lineage>
        <taxon>Eukaryota</taxon>
        <taxon>Metazoa</taxon>
        <taxon>Ecdysozoa</taxon>
        <taxon>Nematoda</taxon>
        <taxon>Enoplea</taxon>
        <taxon>Dorylaimia</taxon>
        <taxon>Mermithida</taxon>
        <taxon>Mermithoidea</taxon>
        <taxon>Mermithidae</taxon>
        <taxon>Romanomermis</taxon>
    </lineage>
</organism>
<sequence length="115" mass="13586">MNDEKKRIKAEDIYLCHIFRLMKSLTRRFRRIDYESDKPDDNEKFETNGAFAEPYQDLLIWALLNCRIETAEYFWELCADPLITAVAATLICDRLADRVDNISSDVSKRYKLAKE</sequence>
<dbReference type="Pfam" id="PF25508">
    <property type="entry name" value="TRPM2"/>
    <property type="match status" value="1"/>
</dbReference>
<feature type="domain" description="TRPM-like" evidence="1">
    <location>
        <begin position="40"/>
        <end position="102"/>
    </location>
</feature>
<evidence type="ECO:0000313" key="3">
    <source>
        <dbReference type="WBParaSite" id="nRc.2.0.1.t21545-RA"/>
    </source>
</evidence>
<evidence type="ECO:0000259" key="1">
    <source>
        <dbReference type="Pfam" id="PF25508"/>
    </source>
</evidence>
<protein>
    <recommendedName>
        <fullName evidence="1">TRPM-like domain-containing protein</fullName>
    </recommendedName>
</protein>
<reference evidence="3" key="1">
    <citation type="submission" date="2022-11" db="UniProtKB">
        <authorList>
            <consortium name="WormBaseParasite"/>
        </authorList>
    </citation>
    <scope>IDENTIFICATION</scope>
</reference>
<accession>A0A915J5Y6</accession>
<dbReference type="Proteomes" id="UP000887565">
    <property type="component" value="Unplaced"/>
</dbReference>